<dbReference type="HOGENOM" id="CLU_2647640_0_0_4"/>
<gene>
    <name evidence="1" type="ordered locus">Bcep1808_3945</name>
</gene>
<reference evidence="2" key="1">
    <citation type="submission" date="2007-03" db="EMBL/GenBank/DDBJ databases">
        <title>Complete sequence of chromosome 2 of Burkholderia vietnamiensis G4.</title>
        <authorList>
            <consortium name="US DOE Joint Genome Institute"/>
            <person name="Copeland A."/>
            <person name="Lucas S."/>
            <person name="Lapidus A."/>
            <person name="Barry K."/>
            <person name="Detter J.C."/>
            <person name="Glavina del Rio T."/>
            <person name="Hammon N."/>
            <person name="Israni S."/>
            <person name="Dalin E."/>
            <person name="Tice H."/>
            <person name="Pitluck S."/>
            <person name="Chain P."/>
            <person name="Malfatti S."/>
            <person name="Shin M."/>
            <person name="Vergez L."/>
            <person name="Schmutz J."/>
            <person name="Larimer F."/>
            <person name="Land M."/>
            <person name="Hauser L."/>
            <person name="Kyrpides N."/>
            <person name="Tiedje J."/>
            <person name="Richardson P."/>
        </authorList>
    </citation>
    <scope>NUCLEOTIDE SEQUENCE [LARGE SCALE GENOMIC DNA]</scope>
    <source>
        <strain evidence="2">G4 / LMG 22486</strain>
    </source>
</reference>
<dbReference type="Proteomes" id="UP000002287">
    <property type="component" value="Chromosome 2"/>
</dbReference>
<dbReference type="KEGG" id="bvi:Bcep1808_3945"/>
<protein>
    <submittedName>
        <fullName evidence="1">Uncharacterized protein</fullName>
    </submittedName>
</protein>
<sequence length="76" mass="8655">MFSASRVARVIRGRPAIRCATVHENIGSFSRVADAASLAMRFRHRVNNSTRQPETDLNRYFMGGRGFKSARHSNRF</sequence>
<organism evidence="1 2">
    <name type="scientific">Burkholderia vietnamiensis (strain G4 / LMG 22486)</name>
    <name type="common">Burkholderia cepacia (strain R1808)</name>
    <dbReference type="NCBI Taxonomy" id="269482"/>
    <lineage>
        <taxon>Bacteria</taxon>
        <taxon>Pseudomonadati</taxon>
        <taxon>Pseudomonadota</taxon>
        <taxon>Betaproteobacteria</taxon>
        <taxon>Burkholderiales</taxon>
        <taxon>Burkholderiaceae</taxon>
        <taxon>Burkholderia</taxon>
        <taxon>Burkholderia cepacia complex</taxon>
    </lineage>
</organism>
<proteinExistence type="predicted"/>
<dbReference type="EMBL" id="CP000615">
    <property type="protein sequence ID" value="ABO56926.1"/>
    <property type="molecule type" value="Genomic_DNA"/>
</dbReference>
<accession>A4JKX3</accession>
<dbReference type="AlphaFoldDB" id="A4JKX3"/>
<evidence type="ECO:0000313" key="2">
    <source>
        <dbReference type="Proteomes" id="UP000002287"/>
    </source>
</evidence>
<name>A4JKX3_BURVG</name>
<evidence type="ECO:0000313" key="1">
    <source>
        <dbReference type="EMBL" id="ABO56926.1"/>
    </source>
</evidence>